<evidence type="ECO:0000256" key="1">
    <source>
        <dbReference type="ARBA" id="ARBA00022536"/>
    </source>
</evidence>
<dbReference type="SMART" id="SM00231">
    <property type="entry name" value="FA58C"/>
    <property type="match status" value="1"/>
</dbReference>
<evidence type="ECO:0000259" key="7">
    <source>
        <dbReference type="PROSITE" id="PS50026"/>
    </source>
</evidence>
<accession>A0ABN8MZA5</accession>
<keyword evidence="1 5" id="KW-0245">EGF-like domain</keyword>
<dbReference type="PROSITE" id="PS01187">
    <property type="entry name" value="EGF_CA"/>
    <property type="match status" value="2"/>
</dbReference>
<dbReference type="InterPro" id="IPR001881">
    <property type="entry name" value="EGF-like_Ca-bd_dom"/>
</dbReference>
<comment type="caution">
    <text evidence="5">Lacks conserved residue(s) required for the propagation of feature annotation.</text>
</comment>
<evidence type="ECO:0000313" key="9">
    <source>
        <dbReference type="Proteomes" id="UP001159405"/>
    </source>
</evidence>
<evidence type="ECO:0000256" key="2">
    <source>
        <dbReference type="ARBA" id="ARBA00022729"/>
    </source>
</evidence>
<dbReference type="PROSITE" id="PS01186">
    <property type="entry name" value="EGF_2"/>
    <property type="match status" value="4"/>
</dbReference>
<dbReference type="Gene3D" id="2.60.120.260">
    <property type="entry name" value="Galactose-binding domain-like"/>
    <property type="match status" value="1"/>
</dbReference>
<dbReference type="InterPro" id="IPR000421">
    <property type="entry name" value="FA58C"/>
</dbReference>
<feature type="domain" description="EGF-like" evidence="7">
    <location>
        <begin position="319"/>
        <end position="357"/>
    </location>
</feature>
<dbReference type="PANTHER" id="PTHR24050:SF28">
    <property type="entry name" value="UROMODULIN-LIKE"/>
    <property type="match status" value="1"/>
</dbReference>
<evidence type="ECO:0000313" key="8">
    <source>
        <dbReference type="EMBL" id="CAH3037984.1"/>
    </source>
</evidence>
<feature type="domain" description="EGF-like" evidence="7">
    <location>
        <begin position="405"/>
        <end position="446"/>
    </location>
</feature>
<organism evidence="8 9">
    <name type="scientific">Porites lobata</name>
    <dbReference type="NCBI Taxonomy" id="104759"/>
    <lineage>
        <taxon>Eukaryota</taxon>
        <taxon>Metazoa</taxon>
        <taxon>Cnidaria</taxon>
        <taxon>Anthozoa</taxon>
        <taxon>Hexacorallia</taxon>
        <taxon>Scleractinia</taxon>
        <taxon>Fungiina</taxon>
        <taxon>Poritidae</taxon>
        <taxon>Porites</taxon>
    </lineage>
</organism>
<keyword evidence="9" id="KW-1185">Reference proteome</keyword>
<dbReference type="PANTHER" id="PTHR24050">
    <property type="entry name" value="PA14 DOMAIN-CONTAINING PROTEIN"/>
    <property type="match status" value="1"/>
</dbReference>
<feature type="domain" description="EGF-like" evidence="7">
    <location>
        <begin position="495"/>
        <end position="535"/>
    </location>
</feature>
<dbReference type="PROSITE" id="PS50022">
    <property type="entry name" value="FA58C_3"/>
    <property type="match status" value="1"/>
</dbReference>
<evidence type="ECO:0000259" key="6">
    <source>
        <dbReference type="PROSITE" id="PS50022"/>
    </source>
</evidence>
<keyword evidence="4" id="KW-1015">Disulfide bond</keyword>
<dbReference type="InterPro" id="IPR009030">
    <property type="entry name" value="Growth_fac_rcpt_cys_sf"/>
</dbReference>
<dbReference type="EMBL" id="CALNXK010000006">
    <property type="protein sequence ID" value="CAH3037984.1"/>
    <property type="molecule type" value="Genomic_DNA"/>
</dbReference>
<evidence type="ECO:0000256" key="4">
    <source>
        <dbReference type="ARBA" id="ARBA00023157"/>
    </source>
</evidence>
<dbReference type="Pfam" id="PF00754">
    <property type="entry name" value="F5_F8_type_C"/>
    <property type="match status" value="1"/>
</dbReference>
<reference evidence="8 9" key="1">
    <citation type="submission" date="2022-05" db="EMBL/GenBank/DDBJ databases">
        <authorList>
            <consortium name="Genoscope - CEA"/>
            <person name="William W."/>
        </authorList>
    </citation>
    <scope>NUCLEOTIDE SEQUENCE [LARGE SCALE GENOMIC DNA]</scope>
</reference>
<dbReference type="InterPro" id="IPR018097">
    <property type="entry name" value="EGF_Ca-bd_CS"/>
</dbReference>
<dbReference type="InterPro" id="IPR000152">
    <property type="entry name" value="EGF-type_Asp/Asn_hydroxyl_site"/>
</dbReference>
<feature type="domain" description="EGF-like" evidence="7">
    <location>
        <begin position="536"/>
        <end position="576"/>
    </location>
</feature>
<sequence>RPYLTNYLALGMESYKISDRQLSASSQVNGSYAALNARLNHNLQGGAWIPETSERSEYLQIDLGWVSVLTGIATQGHPEQPYRTLTYKLRHTISLDEAFTTYLKNVLITSDRFSVLHPVQVLVYQDMATYIRGLDLVHGVLRNIMLTNISRSEIALTLLIDLPDDFMVITGNVDRNSTVFHFFSTSLMTRYLRFHPQSWHNKICMRVGIYGCAVNDRRAVSAGRPSDVSDCAHCNVNARCISSQGNTGRCVCKHGFVGDGKKCEGTSCTPFMFGAFFALLWPFGPLAHVLLSFKISSLRYNNNAASLATVDHKLLCLTDRDECSSSISPCPEQADCENAVGSFRCLCRPGYKGTDSQNSSCVDIDECKISGSCFRVGCINFPGSFKCDCGITGLFYDPQDRHCKDIDECSDGSFECNPLAFCINTYGSYACICSDGYKGGGRRVCADVNECRRRPNPCGNTTVCQNTKGSYRCGCRAGFIWQNNTNTNPFLLFSDIDECSIGAFKCRIHTACVNTIGSYTCKCKQGFYSNGPHCLDFNECLRGSADCHEDAWCANTAGSYKCFCKEGYHGNGTSCEK</sequence>
<dbReference type="InterPro" id="IPR000742">
    <property type="entry name" value="EGF"/>
</dbReference>
<protein>
    <submittedName>
        <fullName evidence="8">Uncharacterized protein</fullName>
    </submittedName>
</protein>
<dbReference type="CDD" id="cd00057">
    <property type="entry name" value="FA58C"/>
    <property type="match status" value="1"/>
</dbReference>
<evidence type="ECO:0000256" key="3">
    <source>
        <dbReference type="ARBA" id="ARBA00022737"/>
    </source>
</evidence>
<dbReference type="PROSITE" id="PS50026">
    <property type="entry name" value="EGF_3"/>
    <property type="match status" value="6"/>
</dbReference>
<feature type="domain" description="F5/8 type C" evidence="6">
    <location>
        <begin position="5"/>
        <end position="212"/>
    </location>
</feature>
<keyword evidence="3" id="KW-0677">Repeat</keyword>
<gene>
    <name evidence="8" type="ORF">PLOB_00039582</name>
</gene>
<feature type="non-terminal residue" evidence="8">
    <location>
        <position position="1"/>
    </location>
</feature>
<dbReference type="PROSITE" id="PS01286">
    <property type="entry name" value="FA58C_2"/>
    <property type="match status" value="1"/>
</dbReference>
<dbReference type="SUPFAM" id="SSF57184">
    <property type="entry name" value="Growth factor receptor domain"/>
    <property type="match status" value="2"/>
</dbReference>
<dbReference type="Gene3D" id="2.10.25.10">
    <property type="entry name" value="Laminin"/>
    <property type="match status" value="7"/>
</dbReference>
<dbReference type="SMART" id="SM00179">
    <property type="entry name" value="EGF_CA"/>
    <property type="match status" value="7"/>
</dbReference>
<dbReference type="CDD" id="cd00054">
    <property type="entry name" value="EGF_CA"/>
    <property type="match status" value="6"/>
</dbReference>
<dbReference type="PROSITE" id="PS00010">
    <property type="entry name" value="ASX_HYDROXYL"/>
    <property type="match status" value="5"/>
</dbReference>
<dbReference type="SUPFAM" id="SSF49785">
    <property type="entry name" value="Galactose-binding domain-like"/>
    <property type="match status" value="1"/>
</dbReference>
<feature type="domain" description="EGF-like" evidence="7">
    <location>
        <begin position="447"/>
        <end position="485"/>
    </location>
</feature>
<dbReference type="Pfam" id="PF07645">
    <property type="entry name" value="EGF_CA"/>
    <property type="match status" value="6"/>
</dbReference>
<feature type="domain" description="EGF-like" evidence="7">
    <location>
        <begin position="227"/>
        <end position="264"/>
    </location>
</feature>
<dbReference type="Proteomes" id="UP001159405">
    <property type="component" value="Unassembled WGS sequence"/>
</dbReference>
<keyword evidence="2" id="KW-0732">Signal</keyword>
<dbReference type="InterPro" id="IPR049883">
    <property type="entry name" value="NOTCH1_EGF-like"/>
</dbReference>
<comment type="caution">
    <text evidence="8">The sequence shown here is derived from an EMBL/GenBank/DDBJ whole genome shotgun (WGS) entry which is preliminary data.</text>
</comment>
<dbReference type="PROSITE" id="PS01285">
    <property type="entry name" value="FA58C_1"/>
    <property type="match status" value="1"/>
</dbReference>
<name>A0ABN8MZA5_9CNID</name>
<dbReference type="InterPro" id="IPR008979">
    <property type="entry name" value="Galactose-bd-like_sf"/>
</dbReference>
<dbReference type="SMART" id="SM00181">
    <property type="entry name" value="EGF"/>
    <property type="match status" value="6"/>
</dbReference>
<proteinExistence type="predicted"/>
<evidence type="ECO:0000256" key="5">
    <source>
        <dbReference type="PROSITE-ProRule" id="PRU00076"/>
    </source>
</evidence>
<dbReference type="SUPFAM" id="SSF57196">
    <property type="entry name" value="EGF/Laminin"/>
    <property type="match status" value="1"/>
</dbReference>
<dbReference type="InterPro" id="IPR052235">
    <property type="entry name" value="Nephronectin_domain"/>
</dbReference>